<comment type="caution">
    <text evidence="1">The sequence shown here is derived from an EMBL/GenBank/DDBJ whole genome shotgun (WGS) entry which is preliminary data.</text>
</comment>
<accession>A0ACC2ZWD8</accession>
<proteinExistence type="predicted"/>
<keyword evidence="2" id="KW-1185">Reference proteome</keyword>
<gene>
    <name evidence="1" type="ORF">H2198_008751</name>
</gene>
<dbReference type="Proteomes" id="UP001172386">
    <property type="component" value="Unassembled WGS sequence"/>
</dbReference>
<reference evidence="1" key="1">
    <citation type="submission" date="2022-10" db="EMBL/GenBank/DDBJ databases">
        <title>Culturing micro-colonial fungi from biological soil crusts in the Mojave desert and describing Neophaeococcomyces mojavensis, and introducing the new genera and species Taxawa tesnikishii.</title>
        <authorList>
            <person name="Kurbessoian T."/>
            <person name="Stajich J.E."/>
        </authorList>
    </citation>
    <scope>NUCLEOTIDE SEQUENCE</scope>
    <source>
        <strain evidence="1">JES_112</strain>
    </source>
</reference>
<sequence length="599" mass="67854">MSNLSFVIVQPGKKHTPASKHEARVGIHSHAQRVTQQRKRERKWQEQEKKVKAAGTTAISKPTVNDGIIRRLDGSHDINALIQAVGSRKYQYGIPTPSPEPDFDRPFTSYSSWTEDQRYGLSMFQHVTILDINDIATNMTFWKSVAPAYGEIYPCVRDIISAIACANQAIQNRDDKLILTAFDLHLRAIAGLRQDLMSLPLSAQVACCLLFDAFNVLRCDFVQAGTQIATAKRLTQTVSVDAYLEDEKLAEVCEALDRISQSSAWSLWNPSNFLRFEGLRHAEPNLYIELQPIDCSEGRLKGLVSSMERLSRHFSGRIRRNLSDAACLDPSSRLARDVLSEFQIWKAKFDAYIATQSQLHSPDERATVQQAEIAWNFTYITFTAGVLDYGELVYDDSKYFQHYNRINELAEQRFSESASYSKNVPIKAFLQIIVPTLWLTILMCRDPQIRARSIRILKSQHYQEGEFNSITTGRIAEMVVDIETRGRKLEAGRQVPSQDRIRIEGIKYLLDSEQVVIKYTMAENAQSGLPFSEVHMPFKLEGDIRKLNAAINALSQSCTLYRKVQSSAAPMGFIKPMYYLGEFVNVITALPVNYGLTPE</sequence>
<evidence type="ECO:0000313" key="1">
    <source>
        <dbReference type="EMBL" id="KAJ9652009.1"/>
    </source>
</evidence>
<evidence type="ECO:0000313" key="2">
    <source>
        <dbReference type="Proteomes" id="UP001172386"/>
    </source>
</evidence>
<organism evidence="1 2">
    <name type="scientific">Neophaeococcomyces mojaviensis</name>
    <dbReference type="NCBI Taxonomy" id="3383035"/>
    <lineage>
        <taxon>Eukaryota</taxon>
        <taxon>Fungi</taxon>
        <taxon>Dikarya</taxon>
        <taxon>Ascomycota</taxon>
        <taxon>Pezizomycotina</taxon>
        <taxon>Eurotiomycetes</taxon>
        <taxon>Chaetothyriomycetidae</taxon>
        <taxon>Chaetothyriales</taxon>
        <taxon>Chaetothyriales incertae sedis</taxon>
        <taxon>Neophaeococcomyces</taxon>
    </lineage>
</organism>
<protein>
    <submittedName>
        <fullName evidence="1">Uncharacterized protein</fullName>
    </submittedName>
</protein>
<name>A0ACC2ZWD8_9EURO</name>
<dbReference type="EMBL" id="JAPDRQ010000223">
    <property type="protein sequence ID" value="KAJ9652009.1"/>
    <property type="molecule type" value="Genomic_DNA"/>
</dbReference>